<dbReference type="SUPFAM" id="SSF57392">
    <property type="entry name" value="Defensin-like"/>
    <property type="match status" value="1"/>
</dbReference>
<evidence type="ECO:0000256" key="3">
    <source>
        <dbReference type="ARBA" id="ARBA00023157"/>
    </source>
</evidence>
<keyword evidence="2" id="KW-0964">Secreted</keyword>
<dbReference type="GO" id="GO:0034220">
    <property type="term" value="P:monoatomic ion transmembrane transport"/>
    <property type="evidence" value="ECO:0007669"/>
    <property type="project" value="UniProtKB-KW"/>
</dbReference>
<reference evidence="5" key="1">
    <citation type="submission" date="2016-11" db="EMBL/GenBank/DDBJ databases">
        <title>Toxin and toxin-like genes show dynamic gene family evolution and expression patterns in phylum Cnidaria.</title>
        <authorList>
            <person name="Surm J.M."/>
            <person name="Smith H."/>
            <person name="van der Burg C.A."/>
            <person name="Stewart Z."/>
            <person name="Prentis P.J."/>
            <person name="Pavasovic A."/>
        </authorList>
    </citation>
    <scope>NUCLEOTIDE SEQUENCE</scope>
</reference>
<dbReference type="GO" id="GO:0005576">
    <property type="term" value="C:extracellular region"/>
    <property type="evidence" value="ECO:0007669"/>
    <property type="project" value="UniProtKB-SubCell"/>
</dbReference>
<accession>A0A3G1L5T3</accession>
<evidence type="ECO:0000256" key="2">
    <source>
        <dbReference type="ARBA" id="ARBA00022525"/>
    </source>
</evidence>
<keyword evidence="4" id="KW-0732">Signal</keyword>
<evidence type="ECO:0000256" key="4">
    <source>
        <dbReference type="SAM" id="SignalP"/>
    </source>
</evidence>
<protein>
    <submittedName>
        <fullName evidence="5">Delta-actitoxin-Ave sodium channel inhibitory toxin</fullName>
    </submittedName>
</protein>
<dbReference type="InterPro" id="IPR023355">
    <property type="entry name" value="Myo_ane_neurotoxin_sf"/>
</dbReference>
<keyword evidence="5" id="KW-0407">Ion channel</keyword>
<proteinExistence type="predicted"/>
<feature type="chain" id="PRO_5018325826" evidence="4">
    <location>
        <begin position="20"/>
        <end position="84"/>
    </location>
</feature>
<gene>
    <name evidence="5" type="primary">Delta-AITX-Ave</name>
</gene>
<dbReference type="EMBL" id="KY176764">
    <property type="protein sequence ID" value="ATY39984.1"/>
    <property type="molecule type" value="Genomic_DNA"/>
</dbReference>
<keyword evidence="3" id="KW-1015">Disulfide bond</keyword>
<evidence type="ECO:0000256" key="1">
    <source>
        <dbReference type="ARBA" id="ARBA00004613"/>
    </source>
</evidence>
<keyword evidence="5" id="KW-0406">Ion transport</keyword>
<organism evidence="5">
    <name type="scientific">Aulactinia veratra</name>
    <name type="common">Green snakelock anemone</name>
    <name type="synonym">Actinia veratra</name>
    <dbReference type="NCBI Taxonomy" id="1730095"/>
    <lineage>
        <taxon>Eukaryota</taxon>
        <taxon>Metazoa</taxon>
        <taxon>Cnidaria</taxon>
        <taxon>Anthozoa</taxon>
        <taxon>Hexacorallia</taxon>
        <taxon>Actiniaria</taxon>
        <taxon>Actiniidae</taxon>
        <taxon>Aulactinia</taxon>
    </lineage>
</organism>
<sequence length="84" mass="9096">MNKLAFLMFGAVLLTVAFAVPRDYEDDMVKRGVPCKCDSDGPTVHGNHLSGTIWMKTPGYGNNGCPSGWNLCADRGLLSDCCKQ</sequence>
<dbReference type="Pfam" id="PF00706">
    <property type="entry name" value="Toxin_4"/>
    <property type="match status" value="1"/>
</dbReference>
<keyword evidence="5" id="KW-0813">Transport</keyword>
<comment type="subcellular location">
    <subcellularLocation>
        <location evidence="1">Secreted</location>
    </subcellularLocation>
</comment>
<dbReference type="AlphaFoldDB" id="A0A3G1L5T3"/>
<evidence type="ECO:0000313" key="5">
    <source>
        <dbReference type="EMBL" id="ATY39984.1"/>
    </source>
</evidence>
<dbReference type="Gene3D" id="2.20.20.10">
    <property type="entry name" value="Anthopleurin-A"/>
    <property type="match status" value="1"/>
</dbReference>
<name>A0A3G1L5T3_AULVR</name>
<feature type="signal peptide" evidence="4">
    <location>
        <begin position="1"/>
        <end position="19"/>
    </location>
</feature>